<dbReference type="InterPro" id="IPR019758">
    <property type="entry name" value="Pept_S26A_signal_pept_1_CS"/>
</dbReference>
<dbReference type="Proteomes" id="UP000725002">
    <property type="component" value="Unassembled WGS sequence"/>
</dbReference>
<keyword evidence="5 7" id="KW-0378">Hydrolase</keyword>
<dbReference type="EMBL" id="JADILV010000041">
    <property type="protein sequence ID" value="MBO8483691.1"/>
    <property type="molecule type" value="Genomic_DNA"/>
</dbReference>
<dbReference type="InterPro" id="IPR019533">
    <property type="entry name" value="Peptidase_S26"/>
</dbReference>
<dbReference type="PROSITE" id="PS00761">
    <property type="entry name" value="SPASE_I_3"/>
    <property type="match status" value="1"/>
</dbReference>
<feature type="active site" evidence="6">
    <location>
        <position position="215"/>
    </location>
</feature>
<evidence type="ECO:0000256" key="5">
    <source>
        <dbReference type="ARBA" id="ARBA00022801"/>
    </source>
</evidence>
<evidence type="ECO:0000259" key="8">
    <source>
        <dbReference type="Pfam" id="PF10502"/>
    </source>
</evidence>
<dbReference type="CDD" id="cd06530">
    <property type="entry name" value="S26_SPase_I"/>
    <property type="match status" value="2"/>
</dbReference>
<dbReference type="InterPro" id="IPR000223">
    <property type="entry name" value="Pept_S26A_signal_pept_1"/>
</dbReference>
<evidence type="ECO:0000256" key="2">
    <source>
        <dbReference type="ARBA" id="ARBA00009370"/>
    </source>
</evidence>
<feature type="domain" description="Peptidase S26" evidence="8">
    <location>
        <begin position="390"/>
        <end position="428"/>
    </location>
</feature>
<feature type="transmembrane region" description="Helical" evidence="7">
    <location>
        <begin position="66"/>
        <end position="89"/>
    </location>
</feature>
<comment type="catalytic activity">
    <reaction evidence="1 7">
        <text>Cleavage of hydrophobic, N-terminal signal or leader sequences from secreted and periplasmic proteins.</text>
        <dbReference type="EC" id="3.4.21.89"/>
    </reaction>
</comment>
<dbReference type="EC" id="3.4.21.89" evidence="3 7"/>
<dbReference type="GO" id="GO:0006465">
    <property type="term" value="P:signal peptide processing"/>
    <property type="evidence" value="ECO:0007669"/>
    <property type="project" value="InterPro"/>
</dbReference>
<dbReference type="PRINTS" id="PR00727">
    <property type="entry name" value="LEADERPTASE"/>
</dbReference>
<name>A0A940DSS5_9BACT</name>
<reference evidence="9" key="2">
    <citation type="journal article" date="2021" name="PeerJ">
        <title>Extensive microbial diversity within the chicken gut microbiome revealed by metagenomics and culture.</title>
        <authorList>
            <person name="Gilroy R."/>
            <person name="Ravi A."/>
            <person name="Getino M."/>
            <person name="Pursley I."/>
            <person name="Horton D.L."/>
            <person name="Alikhan N.F."/>
            <person name="Baker D."/>
            <person name="Gharbi K."/>
            <person name="Hall N."/>
            <person name="Watson M."/>
            <person name="Adriaenssens E.M."/>
            <person name="Foster-Nyarko E."/>
            <person name="Jarju S."/>
            <person name="Secka A."/>
            <person name="Antonio M."/>
            <person name="Oren A."/>
            <person name="Chaudhuri R.R."/>
            <person name="La Ragione R."/>
            <person name="Hildebrand F."/>
            <person name="Pallen M.J."/>
        </authorList>
    </citation>
    <scope>NUCLEOTIDE SEQUENCE</scope>
    <source>
        <strain evidence="9">G3-8215</strain>
    </source>
</reference>
<evidence type="ECO:0000256" key="3">
    <source>
        <dbReference type="ARBA" id="ARBA00013208"/>
    </source>
</evidence>
<comment type="subcellular location">
    <subcellularLocation>
        <location evidence="7">Membrane</location>
        <topology evidence="7">Single-pass type II membrane protein</topology>
    </subcellularLocation>
</comment>
<feature type="active site" evidence="6">
    <location>
        <position position="98"/>
    </location>
</feature>
<evidence type="ECO:0000313" key="10">
    <source>
        <dbReference type="Proteomes" id="UP000725002"/>
    </source>
</evidence>
<dbReference type="SUPFAM" id="SSF51306">
    <property type="entry name" value="LexA/Signal peptidase"/>
    <property type="match status" value="1"/>
</dbReference>
<comment type="similarity">
    <text evidence="2 7">Belongs to the peptidase S26 family.</text>
</comment>
<dbReference type="GO" id="GO:0016020">
    <property type="term" value="C:membrane"/>
    <property type="evidence" value="ECO:0007669"/>
    <property type="project" value="UniProtKB-SubCell"/>
</dbReference>
<evidence type="ECO:0000256" key="7">
    <source>
        <dbReference type="RuleBase" id="RU362042"/>
    </source>
</evidence>
<comment type="caution">
    <text evidence="9">The sequence shown here is derived from an EMBL/GenBank/DDBJ whole genome shotgun (WGS) entry which is preliminary data.</text>
</comment>
<dbReference type="PANTHER" id="PTHR43390">
    <property type="entry name" value="SIGNAL PEPTIDASE I"/>
    <property type="match status" value="1"/>
</dbReference>
<keyword evidence="7" id="KW-0812">Transmembrane</keyword>
<organism evidence="9 10">
    <name type="scientific">Candidatus Cryptobacteroides avicola</name>
    <dbReference type="NCBI Taxonomy" id="2840757"/>
    <lineage>
        <taxon>Bacteria</taxon>
        <taxon>Pseudomonadati</taxon>
        <taxon>Bacteroidota</taxon>
        <taxon>Bacteroidia</taxon>
        <taxon>Bacteroidales</taxon>
        <taxon>Candidatus Cryptobacteroides</taxon>
    </lineage>
</organism>
<dbReference type="Gene3D" id="2.10.109.10">
    <property type="entry name" value="Umud Fragment, subunit A"/>
    <property type="match status" value="2"/>
</dbReference>
<dbReference type="GO" id="GO:0009003">
    <property type="term" value="F:signal peptidase activity"/>
    <property type="evidence" value="ECO:0007669"/>
    <property type="project" value="UniProtKB-EC"/>
</dbReference>
<reference evidence="9" key="1">
    <citation type="submission" date="2020-10" db="EMBL/GenBank/DDBJ databases">
        <authorList>
            <person name="Gilroy R."/>
        </authorList>
    </citation>
    <scope>NUCLEOTIDE SEQUENCE</scope>
    <source>
        <strain evidence="9">G3-8215</strain>
    </source>
</reference>
<sequence length="449" mass="52480">MGWKELYHNKWTRFVFWALLYLLWVIWLGNYWWLFGLIVIFDHHITRKVKWVFWKKYYKEGEKHNVLLDWLDAIIFAVIVVTFFNIFFFQAFKIPSSSMESSLLTGDHLFVSKLAYGPRVPQTPLTVPFTHNVLPNGKESYSTLVQNSYRRLKGFGHVKRGDYVVFGFPNGDTVLSKVPAEDYYMFCRLVGRDYAIKQYGPVKVRPMDKKDHYVKRCVAVAGDTLHVIDGRVYVNSVPQEEYPGIQNTYMVVTNGERINPKNLDRLGINTGELSYSSQLPGYPAMPLTASMKETVSSYPNVLEVTKNIDRYPPDYSDSYLTIFPFSEKFEWTRDNYGPIWIPCKGATVQLDTLNLPLYERIITAYEGNTLAVAEDGRIIINGKESDSYTFKQDYYFMMGDNRHNSLDSRYWGFVPEDHIVGKPALIWFSSDQNKSFPKNIRWRRFFKFV</sequence>
<protein>
    <recommendedName>
        <fullName evidence="4 7">Signal peptidase I</fullName>
        <ecNumber evidence="3 7">3.4.21.89</ecNumber>
    </recommendedName>
</protein>
<evidence type="ECO:0000256" key="6">
    <source>
        <dbReference type="PIRSR" id="PIRSR600223-1"/>
    </source>
</evidence>
<evidence type="ECO:0000256" key="4">
    <source>
        <dbReference type="ARBA" id="ARBA00019232"/>
    </source>
</evidence>
<dbReference type="InterPro" id="IPR036286">
    <property type="entry name" value="LexA/Signal_pep-like_sf"/>
</dbReference>
<feature type="transmembrane region" description="Helical" evidence="7">
    <location>
        <begin position="14"/>
        <end position="41"/>
    </location>
</feature>
<evidence type="ECO:0000256" key="1">
    <source>
        <dbReference type="ARBA" id="ARBA00000677"/>
    </source>
</evidence>
<keyword evidence="7" id="KW-0645">Protease</keyword>
<accession>A0A940DSS5</accession>
<dbReference type="AlphaFoldDB" id="A0A940DSS5"/>
<dbReference type="Pfam" id="PF10502">
    <property type="entry name" value="Peptidase_S26"/>
    <property type="match status" value="2"/>
</dbReference>
<dbReference type="NCBIfam" id="TIGR02227">
    <property type="entry name" value="sigpep_I_bact"/>
    <property type="match status" value="1"/>
</dbReference>
<proteinExistence type="inferred from homology"/>
<dbReference type="PANTHER" id="PTHR43390:SF1">
    <property type="entry name" value="CHLOROPLAST PROCESSING PEPTIDASE"/>
    <property type="match status" value="1"/>
</dbReference>
<keyword evidence="7" id="KW-0472">Membrane</keyword>
<evidence type="ECO:0000313" key="9">
    <source>
        <dbReference type="EMBL" id="MBO8483691.1"/>
    </source>
</evidence>
<dbReference type="GO" id="GO:0004252">
    <property type="term" value="F:serine-type endopeptidase activity"/>
    <property type="evidence" value="ECO:0007669"/>
    <property type="project" value="InterPro"/>
</dbReference>
<comment type="caution">
    <text evidence="7">Lacks conserved residue(s) required for the propagation of feature annotation.</text>
</comment>
<gene>
    <name evidence="9" type="primary">lepB</name>
    <name evidence="9" type="ORF">IAB75_06210</name>
</gene>
<keyword evidence="7" id="KW-1133">Transmembrane helix</keyword>
<feature type="domain" description="Peptidase S26" evidence="8">
    <location>
        <begin position="68"/>
        <end position="241"/>
    </location>
</feature>